<evidence type="ECO:0000256" key="2">
    <source>
        <dbReference type="ARBA" id="ARBA00004305"/>
    </source>
</evidence>
<evidence type="ECO:0000256" key="8">
    <source>
        <dbReference type="ARBA" id="ARBA00023054"/>
    </source>
</evidence>
<dbReference type="OrthoDB" id="6047381at2759"/>
<gene>
    <name evidence="14" type="ORF">BDFB_004541</name>
</gene>
<dbReference type="AlphaFoldDB" id="A0A482WBJ0"/>
<dbReference type="GO" id="GO:0005741">
    <property type="term" value="C:mitochondrial outer membrane"/>
    <property type="evidence" value="ECO:0007669"/>
    <property type="project" value="UniProtKB-SubCell"/>
</dbReference>
<feature type="domain" description="Mitochondria-eating protein C-terminal" evidence="13">
    <location>
        <begin position="185"/>
        <end position="379"/>
    </location>
</feature>
<dbReference type="Pfam" id="PF16026">
    <property type="entry name" value="MIEAP"/>
    <property type="match status" value="1"/>
</dbReference>
<evidence type="ECO:0000313" key="14">
    <source>
        <dbReference type="EMBL" id="RZC42039.1"/>
    </source>
</evidence>
<dbReference type="GO" id="GO:0008289">
    <property type="term" value="F:lipid binding"/>
    <property type="evidence" value="ECO:0007669"/>
    <property type="project" value="UniProtKB-KW"/>
</dbReference>
<evidence type="ECO:0000259" key="13">
    <source>
        <dbReference type="Pfam" id="PF16026"/>
    </source>
</evidence>
<comment type="subcellular location">
    <subcellularLocation>
        <location evidence="3">Cytoplasm</location>
    </subcellularLocation>
    <subcellularLocation>
        <location evidence="2">Mitochondrion matrix</location>
    </subcellularLocation>
    <subcellularLocation>
        <location evidence="1">Mitochondrion outer membrane</location>
    </subcellularLocation>
</comment>
<dbReference type="GO" id="GO:0035695">
    <property type="term" value="P:mitophagy by internal vacuole formation"/>
    <property type="evidence" value="ECO:0007669"/>
    <property type="project" value="TreeGrafter"/>
</dbReference>
<feature type="non-terminal residue" evidence="14">
    <location>
        <position position="382"/>
    </location>
</feature>
<comment type="caution">
    <text evidence="14">The sequence shown here is derived from an EMBL/GenBank/DDBJ whole genome shotgun (WGS) entry which is preliminary data.</text>
</comment>
<comment type="similarity">
    <text evidence="4">Belongs to the MIEAP family.</text>
</comment>
<evidence type="ECO:0000256" key="11">
    <source>
        <dbReference type="ARBA" id="ARBA00023136"/>
    </source>
</evidence>
<dbReference type="EMBL" id="QDEB01011539">
    <property type="protein sequence ID" value="RZC42039.1"/>
    <property type="molecule type" value="Genomic_DNA"/>
</dbReference>
<accession>A0A482WBJ0</accession>
<proteinExistence type="inferred from homology"/>
<keyword evidence="8" id="KW-0175">Coiled coil</keyword>
<name>A0A482WBJ0_ASBVE</name>
<dbReference type="Proteomes" id="UP000292052">
    <property type="component" value="Unassembled WGS sequence"/>
</dbReference>
<organism evidence="14 15">
    <name type="scientific">Asbolus verrucosus</name>
    <name type="common">Desert ironclad beetle</name>
    <dbReference type="NCBI Taxonomy" id="1661398"/>
    <lineage>
        <taxon>Eukaryota</taxon>
        <taxon>Metazoa</taxon>
        <taxon>Ecdysozoa</taxon>
        <taxon>Arthropoda</taxon>
        <taxon>Hexapoda</taxon>
        <taxon>Insecta</taxon>
        <taxon>Pterygota</taxon>
        <taxon>Neoptera</taxon>
        <taxon>Endopterygota</taxon>
        <taxon>Coleoptera</taxon>
        <taxon>Polyphaga</taxon>
        <taxon>Cucujiformia</taxon>
        <taxon>Tenebrionidae</taxon>
        <taxon>Pimeliinae</taxon>
        <taxon>Asbolus</taxon>
    </lineage>
</organism>
<dbReference type="GO" id="GO:0005759">
    <property type="term" value="C:mitochondrial matrix"/>
    <property type="evidence" value="ECO:0007669"/>
    <property type="project" value="UniProtKB-SubCell"/>
</dbReference>
<feature type="non-terminal residue" evidence="14">
    <location>
        <position position="1"/>
    </location>
</feature>
<evidence type="ECO:0000256" key="7">
    <source>
        <dbReference type="ARBA" id="ARBA00022787"/>
    </source>
</evidence>
<evidence type="ECO:0000313" key="15">
    <source>
        <dbReference type="Proteomes" id="UP000292052"/>
    </source>
</evidence>
<keyword evidence="7" id="KW-1000">Mitochondrion outer membrane</keyword>
<evidence type="ECO:0000256" key="9">
    <source>
        <dbReference type="ARBA" id="ARBA00023121"/>
    </source>
</evidence>
<evidence type="ECO:0000256" key="1">
    <source>
        <dbReference type="ARBA" id="ARBA00004294"/>
    </source>
</evidence>
<evidence type="ECO:0000256" key="10">
    <source>
        <dbReference type="ARBA" id="ARBA00023128"/>
    </source>
</evidence>
<dbReference type="InterPro" id="IPR026169">
    <property type="entry name" value="MIEAP"/>
</dbReference>
<sequence length="382" mass="42728">LGCHGLTPDASGLTHLHVAIKAELHRHIDAYKSALHRLDELGLAAASSKKPVDASHQRLLSLYHCDVQQRLIDNKTLLTILDKPDLKQLRPLVDTLANRVQSDKEALFCVSQIKRFWMFLVLAVSIRAGAFCFRLQPVGEEKPVAALLMAFSRGCGALLDLMQAPESPCHSDGYHSEPEADSDSGKDLVGRYASLYYQNRPRALEALDSLPELTHATQLKSKILFSVVVLAFRTCKNLRDSKLKETFRNLHLDGRTAVGQHLRDDVIRCLASSAATFPLTEAENQVRALVCDTLKEYKCLDNCAALRRYVADVTRVTWLLVNQLPSYELDTDFQTPVRLKPEKHQRHHSADRTNDTVRSYLWPALVLQNVCVYKAVVVTGGA</sequence>
<keyword evidence="15" id="KW-1185">Reference proteome</keyword>
<evidence type="ECO:0000256" key="6">
    <source>
        <dbReference type="ARBA" id="ARBA00022490"/>
    </source>
</evidence>
<dbReference type="GO" id="GO:0035694">
    <property type="term" value="P:mitochondrial protein catabolic process"/>
    <property type="evidence" value="ECO:0007669"/>
    <property type="project" value="InterPro"/>
</dbReference>
<dbReference type="InterPro" id="IPR031981">
    <property type="entry name" value="MIEAP_C"/>
</dbReference>
<keyword evidence="10" id="KW-0496">Mitochondrion</keyword>
<evidence type="ECO:0000256" key="5">
    <source>
        <dbReference type="ARBA" id="ARBA00019863"/>
    </source>
</evidence>
<keyword evidence="11" id="KW-0472">Membrane</keyword>
<evidence type="ECO:0000256" key="12">
    <source>
        <dbReference type="ARBA" id="ARBA00032687"/>
    </source>
</evidence>
<evidence type="ECO:0000256" key="3">
    <source>
        <dbReference type="ARBA" id="ARBA00004496"/>
    </source>
</evidence>
<protein>
    <recommendedName>
        <fullName evidence="5">Mitochondria-eating protein</fullName>
    </recommendedName>
    <alternativeName>
        <fullName evidence="12">Spermatogenesis-associated protein 18</fullName>
    </alternativeName>
</protein>
<dbReference type="PANTHER" id="PTHR21771">
    <property type="entry name" value="MITOCHONDRIA-EATING PROTEIN-RELATED"/>
    <property type="match status" value="1"/>
</dbReference>
<evidence type="ECO:0000256" key="4">
    <source>
        <dbReference type="ARBA" id="ARBA00008233"/>
    </source>
</evidence>
<keyword evidence="9" id="KW-0446">Lipid-binding</keyword>
<keyword evidence="6" id="KW-0963">Cytoplasm</keyword>
<reference evidence="14 15" key="1">
    <citation type="submission" date="2017-03" db="EMBL/GenBank/DDBJ databases">
        <title>Genome of the blue death feigning beetle - Asbolus verrucosus.</title>
        <authorList>
            <person name="Rider S.D."/>
        </authorList>
    </citation>
    <scope>NUCLEOTIDE SEQUENCE [LARGE SCALE GENOMIC DNA]</scope>
    <source>
        <strain evidence="14">Butters</strain>
        <tissue evidence="14">Head and leg muscle</tissue>
    </source>
</reference>
<dbReference type="PANTHER" id="PTHR21771:SF1">
    <property type="entry name" value="MITOCHONDRIA-EATING PROTEIN"/>
    <property type="match status" value="1"/>
</dbReference>